<comment type="caution">
    <text evidence="1">The sequence shown here is derived from an EMBL/GenBank/DDBJ whole genome shotgun (WGS) entry which is preliminary data.</text>
</comment>
<proteinExistence type="predicted"/>
<dbReference type="Proteomes" id="UP001148737">
    <property type="component" value="Unassembled WGS sequence"/>
</dbReference>
<organism evidence="1 2">
    <name type="scientific">Lecanicillium saksenae</name>
    <dbReference type="NCBI Taxonomy" id="468837"/>
    <lineage>
        <taxon>Eukaryota</taxon>
        <taxon>Fungi</taxon>
        <taxon>Dikarya</taxon>
        <taxon>Ascomycota</taxon>
        <taxon>Pezizomycotina</taxon>
        <taxon>Sordariomycetes</taxon>
        <taxon>Hypocreomycetidae</taxon>
        <taxon>Hypocreales</taxon>
        <taxon>Cordycipitaceae</taxon>
        <taxon>Lecanicillium</taxon>
    </lineage>
</organism>
<accession>A0ACC1R5X7</accession>
<evidence type="ECO:0000313" key="2">
    <source>
        <dbReference type="Proteomes" id="UP001148737"/>
    </source>
</evidence>
<protein>
    <submittedName>
        <fullName evidence="1">Uncharacterized protein</fullName>
    </submittedName>
</protein>
<name>A0ACC1R5X7_9HYPO</name>
<gene>
    <name evidence="1" type="ORF">NLG97_g1166</name>
</gene>
<keyword evidence="2" id="KW-1185">Reference proteome</keyword>
<sequence length="524" mass="59078">MEMLVAPRTGRIWVLSRLHAFNVAAAYPVLLYFYDANGLRRYPCQNILSGITPLAYGWEVGRRHHLFHTQRLHQQLLDAPVIRVGPNWLSFGRAAAVRDIYGFNSPCRKGRNYSTLKSDDAESLLLSTVKTVHTARRRMVAAAYAPGNIDIWEPRVAESAAALVSKLDALCTAPPFLSGAVLPEDELTFDANLWSMLYAWECAIKIGLSKDMGFIRQSSDLVDVNLPDGSKVKTQIIECLHTGSRAASTLAWGSGSFSWLKRITGVFSSWHSQSWTKAEVWFAFIDGITQERLERCNSGDDFADLVQPMIRDGKGGNSEISNRDRNAEVHQIVNGGGDRSGISLVNTLYYLAKHPETMVRLRDELDSSLIAEDIIAPWSKVKRMRYLRACINESMRLSPPVATDLLRVTPPDRSYMIAGELVPPNTNFSISAYAAHRDPRIFTDPEAFNPNRWLSTNGDQLREILSLVYIATIVHRYNFALPSQDWTMEWEDSLNLWPKELPLKIWRRELQNNPSDHNMSTGIA</sequence>
<evidence type="ECO:0000313" key="1">
    <source>
        <dbReference type="EMBL" id="KAJ3498384.1"/>
    </source>
</evidence>
<reference evidence="1" key="1">
    <citation type="submission" date="2022-07" db="EMBL/GenBank/DDBJ databases">
        <title>Genome Sequence of Lecanicillium saksenae.</title>
        <authorList>
            <person name="Buettner E."/>
        </authorList>
    </citation>
    <scope>NUCLEOTIDE SEQUENCE</scope>
    <source>
        <strain evidence="1">VT-O1</strain>
    </source>
</reference>
<dbReference type="EMBL" id="JANAKD010000053">
    <property type="protein sequence ID" value="KAJ3498384.1"/>
    <property type="molecule type" value="Genomic_DNA"/>
</dbReference>